<dbReference type="RefSeq" id="WP_250872902.1">
    <property type="nucleotide sequence ID" value="NZ_JALXFV010000003.1"/>
</dbReference>
<organism evidence="1 2">
    <name type="scientific">Halomarina rubra</name>
    <dbReference type="NCBI Taxonomy" id="2071873"/>
    <lineage>
        <taxon>Archaea</taxon>
        <taxon>Methanobacteriati</taxon>
        <taxon>Methanobacteriota</taxon>
        <taxon>Stenosarchaea group</taxon>
        <taxon>Halobacteria</taxon>
        <taxon>Halobacteriales</taxon>
        <taxon>Natronomonadaceae</taxon>
        <taxon>Halomarina</taxon>
    </lineage>
</organism>
<comment type="caution">
    <text evidence="1">The sequence shown here is derived from an EMBL/GenBank/DDBJ whole genome shotgun (WGS) entry which is preliminary data.</text>
</comment>
<accession>A0ABD6ATI2</accession>
<keyword evidence="2" id="KW-1185">Reference proteome</keyword>
<gene>
    <name evidence="1" type="ORF">ACFSBT_06490</name>
</gene>
<sequence>MPTDNAPCDWESTVVVVHEWGGDVPLERSIASGIVDLGPPTPPRPAADESERVRTIDGVFSSTHRLGGELSLRYAGYDVTVKSNGVVHIEGPPGRT</sequence>
<proteinExistence type="predicted"/>
<protein>
    <recommendedName>
        <fullName evidence="3">Halobacterial output domain-containing protein</fullName>
    </recommendedName>
</protein>
<evidence type="ECO:0008006" key="3">
    <source>
        <dbReference type="Google" id="ProtNLM"/>
    </source>
</evidence>
<dbReference type="AlphaFoldDB" id="A0ABD6ATI2"/>
<name>A0ABD6ATI2_9EURY</name>
<dbReference type="Proteomes" id="UP001597187">
    <property type="component" value="Unassembled WGS sequence"/>
</dbReference>
<evidence type="ECO:0000313" key="2">
    <source>
        <dbReference type="Proteomes" id="UP001597187"/>
    </source>
</evidence>
<evidence type="ECO:0000313" key="1">
    <source>
        <dbReference type="EMBL" id="MFD1512927.1"/>
    </source>
</evidence>
<dbReference type="EMBL" id="JBHUDC010000003">
    <property type="protein sequence ID" value="MFD1512927.1"/>
    <property type="molecule type" value="Genomic_DNA"/>
</dbReference>
<reference evidence="1 2" key="1">
    <citation type="journal article" date="2019" name="Int. J. Syst. Evol. Microbiol.">
        <title>The Global Catalogue of Microorganisms (GCM) 10K type strain sequencing project: providing services to taxonomists for standard genome sequencing and annotation.</title>
        <authorList>
            <consortium name="The Broad Institute Genomics Platform"/>
            <consortium name="The Broad Institute Genome Sequencing Center for Infectious Disease"/>
            <person name="Wu L."/>
            <person name="Ma J."/>
        </authorList>
    </citation>
    <scope>NUCLEOTIDE SEQUENCE [LARGE SCALE GENOMIC DNA]</scope>
    <source>
        <strain evidence="1 2">CGMCC 1.12563</strain>
    </source>
</reference>